<keyword evidence="3" id="KW-1185">Reference proteome</keyword>
<evidence type="ECO:0000313" key="2">
    <source>
        <dbReference type="EMBL" id="KAJ5111891.1"/>
    </source>
</evidence>
<accession>A0A9W9G4K5</accession>
<dbReference type="EMBL" id="JAPMSZ010000002">
    <property type="protein sequence ID" value="KAJ5111891.1"/>
    <property type="molecule type" value="Genomic_DNA"/>
</dbReference>
<protein>
    <submittedName>
        <fullName evidence="2">Uncharacterized protein</fullName>
    </submittedName>
</protein>
<dbReference type="Proteomes" id="UP001141434">
    <property type="component" value="Unassembled WGS sequence"/>
</dbReference>
<comment type="caution">
    <text evidence="2">The sequence shown here is derived from an EMBL/GenBank/DDBJ whole genome shotgun (WGS) entry which is preliminary data.</text>
</comment>
<proteinExistence type="predicted"/>
<dbReference type="AlphaFoldDB" id="A0A9W9G4K5"/>
<dbReference type="EMBL" id="JAPMSZ010000002">
    <property type="protein sequence ID" value="KAJ5111810.1"/>
    <property type="molecule type" value="Genomic_DNA"/>
</dbReference>
<dbReference type="RefSeq" id="XP_056515289.1">
    <property type="nucleotide sequence ID" value="XM_056652022.1"/>
</dbReference>
<organism evidence="2 3">
    <name type="scientific">Penicillium alfredii</name>
    <dbReference type="NCBI Taxonomy" id="1506179"/>
    <lineage>
        <taxon>Eukaryota</taxon>
        <taxon>Fungi</taxon>
        <taxon>Dikarya</taxon>
        <taxon>Ascomycota</taxon>
        <taxon>Pezizomycotina</taxon>
        <taxon>Eurotiomycetes</taxon>
        <taxon>Eurotiomycetidae</taxon>
        <taxon>Eurotiales</taxon>
        <taxon>Aspergillaceae</taxon>
        <taxon>Penicillium</taxon>
    </lineage>
</organism>
<gene>
    <name evidence="1" type="ORF">NUU61_001440</name>
    <name evidence="2" type="ORF">NUU61_001521</name>
</gene>
<evidence type="ECO:0000313" key="3">
    <source>
        <dbReference type="Proteomes" id="UP001141434"/>
    </source>
</evidence>
<name>A0A9W9G4K5_9EURO</name>
<sequence>MRQEAKATSASRTHSLTHELEQLLHKNPPLLPYAVQLVGFYQRIWDRYVMEYATKIRLGEEHRLLQDSNTWLASGNEQVQRLCTERGTLLSERRQASEAIRKAVDGILENCDKHILSLAE</sequence>
<reference evidence="2" key="1">
    <citation type="submission" date="2022-11" db="EMBL/GenBank/DDBJ databases">
        <authorList>
            <person name="Petersen C."/>
        </authorList>
    </citation>
    <scope>NUCLEOTIDE SEQUENCE</scope>
    <source>
        <strain evidence="2">IBT 34128</strain>
    </source>
</reference>
<evidence type="ECO:0000313" key="1">
    <source>
        <dbReference type="EMBL" id="KAJ5111810.1"/>
    </source>
</evidence>
<dbReference type="OrthoDB" id="4367900at2759"/>
<reference evidence="2" key="2">
    <citation type="journal article" date="2023" name="IMA Fungus">
        <title>Comparative genomic study of the Penicillium genus elucidates a diverse pangenome and 15 lateral gene transfer events.</title>
        <authorList>
            <person name="Petersen C."/>
            <person name="Sorensen T."/>
            <person name="Nielsen M.R."/>
            <person name="Sondergaard T.E."/>
            <person name="Sorensen J.L."/>
            <person name="Fitzpatrick D.A."/>
            <person name="Frisvad J.C."/>
            <person name="Nielsen K.L."/>
        </authorList>
    </citation>
    <scope>NUCLEOTIDE SEQUENCE</scope>
    <source>
        <strain evidence="2">IBT 34128</strain>
    </source>
</reference>
<dbReference type="GeneID" id="81391190"/>